<dbReference type="Pfam" id="PF08240">
    <property type="entry name" value="ADH_N"/>
    <property type="match status" value="1"/>
</dbReference>
<dbReference type="InterPro" id="IPR011032">
    <property type="entry name" value="GroES-like_sf"/>
</dbReference>
<name>A0A7L6WJW7_STRSL</name>
<dbReference type="Proteomes" id="UP000516705">
    <property type="component" value="Chromosome"/>
</dbReference>
<accession>A0A7L6WJW7</accession>
<gene>
    <name evidence="4" type="ORF">HRE60_05110</name>
</gene>
<keyword evidence="2" id="KW-0560">Oxidoreductase</keyword>
<dbReference type="Gene3D" id="3.90.180.10">
    <property type="entry name" value="Medium-chain alcohol dehydrogenases, catalytic domain"/>
    <property type="match status" value="1"/>
</dbReference>
<dbReference type="GO" id="GO:0070402">
    <property type="term" value="F:NADPH binding"/>
    <property type="evidence" value="ECO:0007669"/>
    <property type="project" value="TreeGrafter"/>
</dbReference>
<dbReference type="EMBL" id="CP054153">
    <property type="protein sequence ID" value="QMI51061.1"/>
    <property type="molecule type" value="Genomic_DNA"/>
</dbReference>
<evidence type="ECO:0000313" key="4">
    <source>
        <dbReference type="EMBL" id="QMI51061.1"/>
    </source>
</evidence>
<evidence type="ECO:0000313" key="5">
    <source>
        <dbReference type="Proteomes" id="UP000516705"/>
    </source>
</evidence>
<evidence type="ECO:0000259" key="3">
    <source>
        <dbReference type="SMART" id="SM00829"/>
    </source>
</evidence>
<dbReference type="SUPFAM" id="SSF51735">
    <property type="entry name" value="NAD(P)-binding Rossmann-fold domains"/>
    <property type="match status" value="1"/>
</dbReference>
<dbReference type="RefSeq" id="WP_181671299.1">
    <property type="nucleotide sequence ID" value="NZ_CP054153.1"/>
</dbReference>
<evidence type="ECO:0000256" key="2">
    <source>
        <dbReference type="ARBA" id="ARBA00023002"/>
    </source>
</evidence>
<sequence length="328" mass="36454">MDNFQLYSDQFGPIQDCIKARKNELTPLKDGQVRVAMLYSPINPSDLIPVSGAYRHRISLPILLGYEGIGRVVEVADVRDADLLGKRVLPLRGEGTWQRFVTCLADHVIQVPDNISDIDAAMAYINPLTAWILCKEVFDLKAEDTLLINAGNSLIGSIFAQLSKIMGFQLISIVRKTEQKERLEKLGIKVVLSSDGEDIHREVLKLTNGQGVRAAVDSVGGNAGTKLARCVTQGGFFRTIGLLSGKQVDWPFICSQFPISAEVFHLRHTLAKVNRTEWLNYFDQLFALIASGQLVMPEPSAIFPIEVYKKALKAQEEPGRQGKILFKF</sequence>
<dbReference type="InterPro" id="IPR036291">
    <property type="entry name" value="NAD(P)-bd_dom_sf"/>
</dbReference>
<reference evidence="4 5" key="1">
    <citation type="journal article" date="2020" name="Microbiol. Resour. Announc.">
        <title>Complete Genome Sequence of Streptococcus salivarius DB-B5, a Novel Probiotic Candidate Isolated from the Supragingival Plaque of a Healthy Female Subject.</title>
        <authorList>
            <person name="Fields F.R."/>
            <person name="Li X."/>
            <person name="Navarre W.W."/>
            <person name="Naito M."/>
        </authorList>
    </citation>
    <scope>NUCLEOTIDE SEQUENCE [LARGE SCALE GENOMIC DNA]</scope>
    <source>
        <strain evidence="4 5">DB-B5</strain>
    </source>
</reference>
<dbReference type="Pfam" id="PF00107">
    <property type="entry name" value="ADH_zinc_N"/>
    <property type="match status" value="1"/>
</dbReference>
<dbReference type="InterPro" id="IPR020843">
    <property type="entry name" value="ER"/>
</dbReference>
<dbReference type="AlphaFoldDB" id="A0A7L6WJW7"/>
<dbReference type="GO" id="GO:0016651">
    <property type="term" value="F:oxidoreductase activity, acting on NAD(P)H"/>
    <property type="evidence" value="ECO:0007669"/>
    <property type="project" value="TreeGrafter"/>
</dbReference>
<keyword evidence="1" id="KW-0521">NADP</keyword>
<dbReference type="InterPro" id="IPR013154">
    <property type="entry name" value="ADH-like_N"/>
</dbReference>
<protein>
    <submittedName>
        <fullName evidence="4">Zinc-dependent alcohol dehydrogenase family protein</fullName>
    </submittedName>
</protein>
<dbReference type="SMART" id="SM00829">
    <property type="entry name" value="PKS_ER"/>
    <property type="match status" value="1"/>
</dbReference>
<feature type="domain" description="Enoyl reductase (ER)" evidence="3">
    <location>
        <begin position="12"/>
        <end position="326"/>
    </location>
</feature>
<dbReference type="PANTHER" id="PTHR48106:SF2">
    <property type="entry name" value="ZN2+-BINDING DEHYDROGENASE"/>
    <property type="match status" value="1"/>
</dbReference>
<proteinExistence type="predicted"/>
<dbReference type="InterPro" id="IPR013149">
    <property type="entry name" value="ADH-like_C"/>
</dbReference>
<dbReference type="SUPFAM" id="SSF50129">
    <property type="entry name" value="GroES-like"/>
    <property type="match status" value="1"/>
</dbReference>
<dbReference type="CDD" id="cd05282">
    <property type="entry name" value="ETR_like"/>
    <property type="match status" value="1"/>
</dbReference>
<dbReference type="Gene3D" id="3.40.50.720">
    <property type="entry name" value="NAD(P)-binding Rossmann-like Domain"/>
    <property type="match status" value="1"/>
</dbReference>
<dbReference type="PANTHER" id="PTHR48106">
    <property type="entry name" value="QUINONE OXIDOREDUCTASE PIG3-RELATED"/>
    <property type="match status" value="1"/>
</dbReference>
<organism evidence="4 5">
    <name type="scientific">Streptococcus salivarius</name>
    <dbReference type="NCBI Taxonomy" id="1304"/>
    <lineage>
        <taxon>Bacteria</taxon>
        <taxon>Bacillati</taxon>
        <taxon>Bacillota</taxon>
        <taxon>Bacilli</taxon>
        <taxon>Lactobacillales</taxon>
        <taxon>Streptococcaceae</taxon>
        <taxon>Streptococcus</taxon>
    </lineage>
</organism>
<evidence type="ECO:0000256" key="1">
    <source>
        <dbReference type="ARBA" id="ARBA00022857"/>
    </source>
</evidence>